<dbReference type="InterPro" id="IPR032466">
    <property type="entry name" value="Metal_Hydrolase"/>
</dbReference>
<feature type="domain" description="Amidohydrolase-related" evidence="1">
    <location>
        <begin position="74"/>
        <end position="430"/>
    </location>
</feature>
<dbReference type="InterPro" id="IPR006680">
    <property type="entry name" value="Amidohydro-rel"/>
</dbReference>
<organism evidence="2 3">
    <name type="scientific">Nocardia terpenica</name>
    <dbReference type="NCBI Taxonomy" id="455432"/>
    <lineage>
        <taxon>Bacteria</taxon>
        <taxon>Bacillati</taxon>
        <taxon>Actinomycetota</taxon>
        <taxon>Actinomycetes</taxon>
        <taxon>Mycobacteriales</taxon>
        <taxon>Nocardiaceae</taxon>
        <taxon>Nocardia</taxon>
    </lineage>
</organism>
<dbReference type="InterPro" id="IPR011059">
    <property type="entry name" value="Metal-dep_hydrolase_composite"/>
</dbReference>
<gene>
    <name evidence="2" type="ORF">F6W96_00075</name>
</gene>
<dbReference type="Pfam" id="PF01979">
    <property type="entry name" value="Amidohydro_1"/>
    <property type="match status" value="1"/>
</dbReference>
<protein>
    <submittedName>
        <fullName evidence="2">Amidohydrolase family protein</fullName>
    </submittedName>
</protein>
<dbReference type="Gene3D" id="3.20.20.140">
    <property type="entry name" value="Metal-dependent hydrolases"/>
    <property type="match status" value="1"/>
</dbReference>
<dbReference type="EMBL" id="CP046173">
    <property type="protein sequence ID" value="QIS16953.1"/>
    <property type="molecule type" value="Genomic_DNA"/>
</dbReference>
<dbReference type="AlphaFoldDB" id="A0A6G9YVU9"/>
<proteinExistence type="predicted"/>
<dbReference type="SUPFAM" id="SSF51556">
    <property type="entry name" value="Metallo-dependent hydrolases"/>
    <property type="match status" value="1"/>
</dbReference>
<dbReference type="NCBIfam" id="NF006056">
    <property type="entry name" value="PRK08204.1"/>
    <property type="match status" value="1"/>
</dbReference>
<evidence type="ECO:0000313" key="2">
    <source>
        <dbReference type="EMBL" id="QIS16953.1"/>
    </source>
</evidence>
<dbReference type="InterPro" id="IPR050287">
    <property type="entry name" value="MTA/SAH_deaminase"/>
</dbReference>
<keyword evidence="2" id="KW-0378">Hydrolase</keyword>
<evidence type="ECO:0000313" key="3">
    <source>
        <dbReference type="Proteomes" id="UP000500953"/>
    </source>
</evidence>
<dbReference type="Proteomes" id="UP000500953">
    <property type="component" value="Chromosome"/>
</dbReference>
<dbReference type="PANTHER" id="PTHR43794:SF5">
    <property type="entry name" value="CHLOROHYDROLASE FAMILY PROTEIN"/>
    <property type="match status" value="1"/>
</dbReference>
<dbReference type="Gene3D" id="2.30.40.10">
    <property type="entry name" value="Urease, subunit C, domain 1"/>
    <property type="match status" value="1"/>
</dbReference>
<name>A0A6G9YVU9_9NOCA</name>
<dbReference type="SUPFAM" id="SSF51338">
    <property type="entry name" value="Composite domain of metallo-dependent hydrolases"/>
    <property type="match status" value="1"/>
</dbReference>
<evidence type="ECO:0000259" key="1">
    <source>
        <dbReference type="Pfam" id="PF01979"/>
    </source>
</evidence>
<dbReference type="PANTHER" id="PTHR43794">
    <property type="entry name" value="AMINOHYDROLASE SSNA-RELATED"/>
    <property type="match status" value="1"/>
</dbReference>
<sequence length="459" mass="48194">MERGACRAPVRGKEDTHLPSRNALLVCGGHVLTCDPAVGAVDADVLIDNDVITEIRPHIVAPDGARIVDARDAIVIPGFVDTHRHMWQGTLRGLGADHSLRDYLKHVLGTLADRHSPTDVYLGQLISAYAALDAGITCVQDFANIHDTPQHSDAAVDALQTAGVRAVLAYGHSRPLPHAGGAVPGAVAADAARVRGRLGDDRALVTMALDVDAFTDEAIAANWRLAADLDVAVALHVVDGLGGEPLIRRLHRLGVLALRGQGATYVHATDVAAEDLARIRDTGGSVSVAAAIELLMGHGLPPMLDALDAGLAPSLSTDTEVMVPADMFTQMRTALAIARHTASARARVHGREHPRLVPAADALRWATVNGAAALGMADRIGSLAVGKQADLVVISTGRPGMRPLHDPAASVVLAADRADIDTVIVAGTVVKEHGRLLNADLPSLYEKVDRLRSRLAAVR</sequence>
<accession>A0A6G9YVU9</accession>
<dbReference type="GO" id="GO:0016810">
    <property type="term" value="F:hydrolase activity, acting on carbon-nitrogen (but not peptide) bonds"/>
    <property type="evidence" value="ECO:0007669"/>
    <property type="project" value="InterPro"/>
</dbReference>
<reference evidence="2 3" key="1">
    <citation type="journal article" date="2019" name="ACS Chem. Biol.">
        <title>Identification and Mobilization of a Cryptic Antibiotic Biosynthesis Gene Locus from a Human-Pathogenic Nocardia Isolate.</title>
        <authorList>
            <person name="Herisse M."/>
            <person name="Ishida K."/>
            <person name="Porter J.L."/>
            <person name="Howden B."/>
            <person name="Hertweck C."/>
            <person name="Stinear T.P."/>
            <person name="Pidot S.J."/>
        </authorList>
    </citation>
    <scope>NUCLEOTIDE SEQUENCE [LARGE SCALE GENOMIC DNA]</scope>
    <source>
        <strain evidence="2 3">AUSMDU00012715</strain>
    </source>
</reference>